<dbReference type="Pfam" id="PF22613">
    <property type="entry name" value="Transketolase_C_1"/>
    <property type="match status" value="1"/>
</dbReference>
<evidence type="ECO:0000313" key="17">
    <source>
        <dbReference type="EMBL" id="RKD33918.1"/>
    </source>
</evidence>
<evidence type="ECO:0000256" key="1">
    <source>
        <dbReference type="ARBA" id="ARBA00007131"/>
    </source>
</evidence>
<evidence type="ECO:0000256" key="13">
    <source>
        <dbReference type="PIRSR" id="PIRSR605478-3"/>
    </source>
</evidence>
<comment type="catalytic activity">
    <reaction evidence="9">
        <text>D-sedoheptulose 7-phosphate + D-glyceraldehyde 3-phosphate = aldehydo-D-ribose 5-phosphate + D-xylulose 5-phosphate</text>
        <dbReference type="Rhea" id="RHEA:10508"/>
        <dbReference type="ChEBI" id="CHEBI:57483"/>
        <dbReference type="ChEBI" id="CHEBI:57737"/>
        <dbReference type="ChEBI" id="CHEBI:58273"/>
        <dbReference type="ChEBI" id="CHEBI:59776"/>
        <dbReference type="EC" id="2.2.1.1"/>
    </reaction>
</comment>
<feature type="site" description="Important for catalytic activity" evidence="15">
    <location>
        <position position="27"/>
    </location>
</feature>
<dbReference type="PROSITE" id="PS00801">
    <property type="entry name" value="TRANSKETOLASE_1"/>
    <property type="match status" value="1"/>
</dbReference>
<dbReference type="InterPro" id="IPR005474">
    <property type="entry name" value="Transketolase_N"/>
</dbReference>
<evidence type="ECO:0000256" key="14">
    <source>
        <dbReference type="PIRSR" id="PIRSR605478-4"/>
    </source>
</evidence>
<dbReference type="GO" id="GO:0046872">
    <property type="term" value="F:metal ion binding"/>
    <property type="evidence" value="ECO:0007669"/>
    <property type="project" value="UniProtKB-KW"/>
</dbReference>
<dbReference type="GO" id="GO:0005829">
    <property type="term" value="C:cytosol"/>
    <property type="evidence" value="ECO:0007669"/>
    <property type="project" value="TreeGrafter"/>
</dbReference>
<feature type="binding site" evidence="13">
    <location>
        <position position="157"/>
    </location>
    <ligand>
        <name>thiamine diphosphate</name>
        <dbReference type="ChEBI" id="CHEBI:58937"/>
    </ligand>
</feature>
<dbReference type="InterPro" id="IPR009014">
    <property type="entry name" value="Transketo_C/PFOR_II"/>
</dbReference>
<dbReference type="InterPro" id="IPR055152">
    <property type="entry name" value="Transketolase-like_C_2"/>
</dbReference>
<dbReference type="Gene3D" id="3.40.50.970">
    <property type="match status" value="2"/>
</dbReference>
<dbReference type="AlphaFoldDB" id="A0A419T8Y3"/>
<dbReference type="RefSeq" id="WP_120167396.1">
    <property type="nucleotide sequence ID" value="NZ_MCIB01000003.1"/>
</dbReference>
<feature type="binding site" evidence="12">
    <location>
        <position position="384"/>
    </location>
    <ligand>
        <name>substrate</name>
    </ligand>
</feature>
<protein>
    <recommendedName>
        <fullName evidence="4 10">Transketolase</fullName>
        <ecNumber evidence="3 10">2.2.1.1</ecNumber>
    </recommendedName>
</protein>
<evidence type="ECO:0000256" key="2">
    <source>
        <dbReference type="ARBA" id="ARBA00011738"/>
    </source>
</evidence>
<feature type="binding site" evidence="12">
    <location>
        <position position="520"/>
    </location>
    <ligand>
        <name>substrate</name>
    </ligand>
</feature>
<feature type="binding site" evidence="12">
    <location>
        <position position="461"/>
    </location>
    <ligand>
        <name>substrate</name>
    </ligand>
</feature>
<dbReference type="InterPro" id="IPR029061">
    <property type="entry name" value="THDP-binding"/>
</dbReference>
<dbReference type="InterPro" id="IPR005475">
    <property type="entry name" value="Transketolase-like_Pyr-bd"/>
</dbReference>
<evidence type="ECO:0000256" key="9">
    <source>
        <dbReference type="ARBA" id="ARBA00049473"/>
    </source>
</evidence>
<keyword evidence="5" id="KW-0808">Transferase</keyword>
<dbReference type="GO" id="GO:0006098">
    <property type="term" value="P:pentose-phosphate shunt"/>
    <property type="evidence" value="ECO:0007669"/>
    <property type="project" value="TreeGrafter"/>
</dbReference>
<dbReference type="SUPFAM" id="SSF52518">
    <property type="entry name" value="Thiamin diphosphate-binding fold (THDP-binding)"/>
    <property type="match status" value="2"/>
</dbReference>
<evidence type="ECO:0000256" key="10">
    <source>
        <dbReference type="NCBIfam" id="TIGR00232"/>
    </source>
</evidence>
<comment type="subunit">
    <text evidence="2">Homodimer.</text>
</comment>
<evidence type="ECO:0000256" key="6">
    <source>
        <dbReference type="ARBA" id="ARBA00022723"/>
    </source>
</evidence>
<feature type="binding site" evidence="12">
    <location>
        <position position="262"/>
    </location>
    <ligand>
        <name>substrate</name>
    </ligand>
</feature>
<dbReference type="GO" id="GO:0004802">
    <property type="term" value="F:transketolase activity"/>
    <property type="evidence" value="ECO:0007669"/>
    <property type="project" value="UniProtKB-UniRule"/>
</dbReference>
<dbReference type="FunFam" id="3.40.50.970:FF:000003">
    <property type="entry name" value="Transketolase"/>
    <property type="match status" value="1"/>
</dbReference>
<keyword evidence="18" id="KW-1185">Reference proteome</keyword>
<comment type="similarity">
    <text evidence="1">Belongs to the transketolase family.</text>
</comment>
<comment type="caution">
    <text evidence="17">The sequence shown here is derived from an EMBL/GenBank/DDBJ whole genome shotgun (WGS) entry which is preliminary data.</text>
</comment>
<dbReference type="InterPro" id="IPR005478">
    <property type="entry name" value="Transketolase_bac-like"/>
</dbReference>
<keyword evidence="8 13" id="KW-0786">Thiamine pyrophosphate</keyword>
<dbReference type="EC" id="2.2.1.1" evidence="3 10"/>
<feature type="active site" description="Proton donor" evidence="11">
    <location>
        <position position="411"/>
    </location>
</feature>
<feature type="binding site" evidence="13">
    <location>
        <position position="262"/>
    </location>
    <ligand>
        <name>thiamine diphosphate</name>
        <dbReference type="ChEBI" id="CHEBI:58937"/>
    </ligand>
</feature>
<sequence length="662" mass="74436">MLNIENRIIDTIRFLTIDAVEKAKSGHPGLPMGAATMAYTLWSKFLKGSHIEPDWIDRDRFVLSAGHGSMLLYSLLHLFGYDVTIEDIKNFRQFKSKTPGHPEYRITQMVETTTGPLGQGFGNAVGMAISEKRLAAEFNTKDFDIINHYTYVLASDGDLMEGVAGEAASLAGHLKLGKLIALYDDNKITIDGSTEITFTENVKKRFKGYNWEVIHIKDGNSIDEIEEAISKARNNLNQPSLIIIPTIIGYGSPNKEGTPTIHGKPLGEKEVQLTKKLRGWDKYPPFYVPDEVYGYMKKIIDKREESRKTWYRTFNEYCKKYPKKAQKWKKWFSKEIPKSLFMDKELNAFDEKPNATRNEGSRVINIISKHIPNLIGGSADLNSSTKTYIKEKGDFQWNNLKGNNINFGVREHAMGAILNGIALHGGLRPFGSTFLVFSDYMRPSIRLSALMEIPVIYVFTHDSIGVGEDGPTHQPIEHLLSLRAIPNLIVFRPADAQETAIAWIEAIKRTDGPTALILTRQKVPFIEGVNENAHRGGYTLRKEEGQKPDIILIGSGSELSLVVKAAEILKEEGVDSRVVSMISWEHFDYQPKSYREYVLPSDIKRRLSVEAATTLGWRKYILDEGIAIGIDSFGASAPGDVLMKEFGFTVENIVENAKKILR</sequence>
<feature type="binding site" evidence="12">
    <location>
        <position position="27"/>
    </location>
    <ligand>
        <name>substrate</name>
    </ligand>
</feature>
<dbReference type="InterPro" id="IPR033247">
    <property type="entry name" value="Transketolase_fam"/>
</dbReference>
<dbReference type="Pfam" id="PF02779">
    <property type="entry name" value="Transket_pyr"/>
    <property type="match status" value="1"/>
</dbReference>
<evidence type="ECO:0000256" key="5">
    <source>
        <dbReference type="ARBA" id="ARBA00022679"/>
    </source>
</evidence>
<dbReference type="NCBIfam" id="TIGR00232">
    <property type="entry name" value="tktlase_bact"/>
    <property type="match status" value="1"/>
</dbReference>
<dbReference type="SMART" id="SM00861">
    <property type="entry name" value="Transket_pyr"/>
    <property type="match status" value="1"/>
</dbReference>
<dbReference type="PANTHER" id="PTHR43522:SF2">
    <property type="entry name" value="TRANSKETOLASE 1-RELATED"/>
    <property type="match status" value="1"/>
</dbReference>
<feature type="binding site" evidence="14">
    <location>
        <position position="186"/>
    </location>
    <ligand>
        <name>Mg(2+)</name>
        <dbReference type="ChEBI" id="CHEBI:18420"/>
    </ligand>
</feature>
<dbReference type="FunFam" id="3.40.50.920:FF:000003">
    <property type="entry name" value="Transketolase"/>
    <property type="match status" value="1"/>
</dbReference>
<dbReference type="FunFam" id="3.40.50.970:FF:000004">
    <property type="entry name" value="Transketolase"/>
    <property type="match status" value="1"/>
</dbReference>
<feature type="binding site" evidence="13">
    <location>
        <position position="186"/>
    </location>
    <ligand>
        <name>thiamine diphosphate</name>
        <dbReference type="ChEBI" id="CHEBI:58937"/>
    </ligand>
</feature>
<feature type="binding site" evidence="14">
    <location>
        <position position="156"/>
    </location>
    <ligand>
        <name>Mg(2+)</name>
        <dbReference type="ChEBI" id="CHEBI:18420"/>
    </ligand>
</feature>
<evidence type="ECO:0000256" key="11">
    <source>
        <dbReference type="PIRSR" id="PIRSR605478-1"/>
    </source>
</evidence>
<reference evidence="17 18" key="1">
    <citation type="submission" date="2016-08" db="EMBL/GenBank/DDBJ databases">
        <title>Novel Firmicutes and Novel Genomes.</title>
        <authorList>
            <person name="Poppleton D.I."/>
            <person name="Gribaldo S."/>
        </authorList>
    </citation>
    <scope>NUCLEOTIDE SEQUENCE [LARGE SCALE GENOMIC DNA]</scope>
    <source>
        <strain evidence="17 18">CTT3</strain>
    </source>
</reference>
<evidence type="ECO:0000256" key="8">
    <source>
        <dbReference type="ARBA" id="ARBA00023052"/>
    </source>
</evidence>
<evidence type="ECO:0000256" key="4">
    <source>
        <dbReference type="ARBA" id="ARBA00016662"/>
    </source>
</evidence>
<keyword evidence="7 14" id="KW-0460">Magnesium</keyword>
<name>A0A419T8Y3_9FIRM</name>
<evidence type="ECO:0000259" key="16">
    <source>
        <dbReference type="SMART" id="SM00861"/>
    </source>
</evidence>
<accession>A0A419T8Y3</accession>
<dbReference type="OrthoDB" id="8732661at2"/>
<evidence type="ECO:0000256" key="3">
    <source>
        <dbReference type="ARBA" id="ARBA00013152"/>
    </source>
</evidence>
<feature type="binding site" evidence="14">
    <location>
        <position position="188"/>
    </location>
    <ligand>
        <name>Mg(2+)</name>
        <dbReference type="ChEBI" id="CHEBI:18420"/>
    </ligand>
</feature>
<evidence type="ECO:0000256" key="7">
    <source>
        <dbReference type="ARBA" id="ARBA00022842"/>
    </source>
</evidence>
<gene>
    <name evidence="17" type="ORF">BET03_08295</name>
</gene>
<dbReference type="InterPro" id="IPR049557">
    <property type="entry name" value="Transketolase_CS"/>
</dbReference>
<feature type="site" description="Important for catalytic activity" evidence="15">
    <location>
        <position position="262"/>
    </location>
</feature>
<dbReference type="Proteomes" id="UP000284177">
    <property type="component" value="Unassembled WGS sequence"/>
</dbReference>
<comment type="cofactor">
    <cofactor evidence="13">
        <name>thiamine diphosphate</name>
        <dbReference type="ChEBI" id="CHEBI:58937"/>
    </cofactor>
    <text evidence="13">Binds 1 thiamine pyrophosphate per subunit. During the reaction, the substrate forms a covalent intermediate with the cofactor.</text>
</comment>
<feature type="binding site" evidence="12">
    <location>
        <position position="469"/>
    </location>
    <ligand>
        <name>substrate</name>
    </ligand>
</feature>
<keyword evidence="6 14" id="KW-0479">Metal-binding</keyword>
<evidence type="ECO:0000256" key="15">
    <source>
        <dbReference type="PIRSR" id="PIRSR605478-5"/>
    </source>
</evidence>
<proteinExistence type="inferred from homology"/>
<dbReference type="Pfam" id="PF00456">
    <property type="entry name" value="Transketolase_N"/>
    <property type="match status" value="1"/>
</dbReference>
<dbReference type="CDD" id="cd07033">
    <property type="entry name" value="TPP_PYR_DXS_TK_like"/>
    <property type="match status" value="1"/>
</dbReference>
<evidence type="ECO:0000313" key="18">
    <source>
        <dbReference type="Proteomes" id="UP000284177"/>
    </source>
</evidence>
<feature type="binding site" evidence="12">
    <location>
        <position position="473"/>
    </location>
    <ligand>
        <name>substrate</name>
    </ligand>
</feature>
<feature type="binding site" evidence="13">
    <location>
        <position position="67"/>
    </location>
    <ligand>
        <name>thiamine diphosphate</name>
        <dbReference type="ChEBI" id="CHEBI:58937"/>
    </ligand>
</feature>
<dbReference type="PANTHER" id="PTHR43522">
    <property type="entry name" value="TRANSKETOLASE"/>
    <property type="match status" value="1"/>
</dbReference>
<feature type="binding site" evidence="13">
    <location>
        <position position="437"/>
    </location>
    <ligand>
        <name>thiamine diphosphate</name>
        <dbReference type="ChEBI" id="CHEBI:58937"/>
    </ligand>
</feature>
<feature type="binding site" evidence="12">
    <location>
        <position position="357"/>
    </location>
    <ligand>
        <name>substrate</name>
    </ligand>
</feature>
<dbReference type="Gene3D" id="3.40.50.920">
    <property type="match status" value="1"/>
</dbReference>
<dbReference type="SUPFAM" id="SSF52922">
    <property type="entry name" value="TK C-terminal domain-like"/>
    <property type="match status" value="1"/>
</dbReference>
<dbReference type="EMBL" id="MCIB01000003">
    <property type="protein sequence ID" value="RKD33918.1"/>
    <property type="molecule type" value="Genomic_DNA"/>
</dbReference>
<organism evidence="17 18">
    <name type="scientific">Thermohalobacter berrensis</name>
    <dbReference type="NCBI Taxonomy" id="99594"/>
    <lineage>
        <taxon>Bacteria</taxon>
        <taxon>Bacillati</taxon>
        <taxon>Bacillota</taxon>
        <taxon>Tissierellia</taxon>
        <taxon>Tissierellales</taxon>
        <taxon>Thermohalobacteraceae</taxon>
        <taxon>Thermohalobacter</taxon>
    </lineage>
</organism>
<feature type="binding site" evidence="13">
    <location>
        <begin position="115"/>
        <end position="117"/>
    </location>
    <ligand>
        <name>thiamine diphosphate</name>
        <dbReference type="ChEBI" id="CHEBI:58937"/>
    </ligand>
</feature>
<feature type="domain" description="Transketolase-like pyrimidine-binding" evidence="16">
    <location>
        <begin position="354"/>
        <end position="525"/>
    </location>
</feature>
<evidence type="ECO:0000256" key="12">
    <source>
        <dbReference type="PIRSR" id="PIRSR605478-2"/>
    </source>
</evidence>
<comment type="cofactor">
    <cofactor evidence="14">
        <name>Mg(2+)</name>
        <dbReference type="ChEBI" id="CHEBI:18420"/>
    </cofactor>
    <text evidence="14">Binds 1 Mg(2+) ion per subunit. Can also utilize other divalent metal cations, such as Ca(2+), Mn(2+) and Co(2+).</text>
</comment>
<dbReference type="CDD" id="cd02012">
    <property type="entry name" value="TPP_TK"/>
    <property type="match status" value="1"/>
</dbReference>